<feature type="transmembrane region" description="Helical" evidence="1">
    <location>
        <begin position="35"/>
        <end position="52"/>
    </location>
</feature>
<dbReference type="OrthoDB" id="424675at85007"/>
<keyword evidence="1" id="KW-1133">Transmembrane helix</keyword>
<dbReference type="GeneID" id="85484313"/>
<accession>A0A1I0SHX9</accession>
<keyword evidence="1" id="KW-0812">Transmembrane</keyword>
<dbReference type="EMBL" id="JABUKG010000004">
    <property type="protein sequence ID" value="MBY6320246.1"/>
    <property type="molecule type" value="Genomic_DNA"/>
</dbReference>
<evidence type="ECO:0000256" key="1">
    <source>
        <dbReference type="SAM" id="Phobius"/>
    </source>
</evidence>
<evidence type="ECO:0000313" key="2">
    <source>
        <dbReference type="EMBL" id="MBY6320246.1"/>
    </source>
</evidence>
<protein>
    <submittedName>
        <fullName evidence="3">Uncharacterized protein</fullName>
    </submittedName>
</protein>
<feature type="transmembrane region" description="Helical" evidence="1">
    <location>
        <begin position="73"/>
        <end position="94"/>
    </location>
</feature>
<organism evidence="3 4">
    <name type="scientific">Rhodococcoides kroppenstedtii</name>
    <dbReference type="NCBI Taxonomy" id="293050"/>
    <lineage>
        <taxon>Bacteria</taxon>
        <taxon>Bacillati</taxon>
        <taxon>Actinomycetota</taxon>
        <taxon>Actinomycetes</taxon>
        <taxon>Mycobacteriales</taxon>
        <taxon>Nocardiaceae</taxon>
        <taxon>Rhodococcoides</taxon>
    </lineage>
</organism>
<proteinExistence type="predicted"/>
<evidence type="ECO:0000313" key="3">
    <source>
        <dbReference type="EMBL" id="SFA39102.1"/>
    </source>
</evidence>
<dbReference type="EMBL" id="FOJN01000001">
    <property type="protein sequence ID" value="SFA39102.1"/>
    <property type="molecule type" value="Genomic_DNA"/>
</dbReference>
<keyword evidence="1" id="KW-0472">Membrane</keyword>
<name>A0A1I0SHX9_9NOCA</name>
<feature type="transmembrane region" description="Helical" evidence="1">
    <location>
        <begin position="12"/>
        <end position="29"/>
    </location>
</feature>
<feature type="transmembrane region" description="Helical" evidence="1">
    <location>
        <begin position="155"/>
        <end position="174"/>
    </location>
</feature>
<feature type="transmembrane region" description="Helical" evidence="1">
    <location>
        <begin position="126"/>
        <end position="149"/>
    </location>
</feature>
<dbReference type="AlphaFoldDB" id="A0A1I0SHX9"/>
<sequence>MAPRRLAPQHLGSLIGAVFGLVFVLVNSATSPTPVRVVLVVAAMAAAALVLVGIARGPAPSTPPSVRPFGRGYWAVVAAEVVAIVVGVRVVAAAGHPQAGVAWVATVVGVHFVVLAVLWRLRLFHVLGGALTALGVAGLVLAFAGAPAVATDLTAGVGSGVVLLVFALVGVWRAGGTRRFGSARVL</sequence>
<feature type="transmembrane region" description="Helical" evidence="1">
    <location>
        <begin position="100"/>
        <end position="119"/>
    </location>
</feature>
<gene>
    <name evidence="2" type="ORF">HQ605_05390</name>
    <name evidence="3" type="ORF">SAMN05444374_101249</name>
</gene>
<dbReference type="Proteomes" id="UP001520140">
    <property type="component" value="Unassembled WGS sequence"/>
</dbReference>
<evidence type="ECO:0000313" key="5">
    <source>
        <dbReference type="Proteomes" id="UP001520140"/>
    </source>
</evidence>
<keyword evidence="5" id="KW-1185">Reference proteome</keyword>
<evidence type="ECO:0000313" key="4">
    <source>
        <dbReference type="Proteomes" id="UP000182054"/>
    </source>
</evidence>
<dbReference type="Proteomes" id="UP000182054">
    <property type="component" value="Unassembled WGS sequence"/>
</dbReference>
<reference evidence="2 5" key="2">
    <citation type="submission" date="2020-06" db="EMBL/GenBank/DDBJ databases">
        <title>Taxonomy, biology and ecology of Rhodococcus bacteria occurring in California pistachio and other woody hosts as revealed by genome sequence analyses.</title>
        <authorList>
            <person name="Gai Y."/>
            <person name="Riely B."/>
        </authorList>
    </citation>
    <scope>NUCLEOTIDE SEQUENCE [LARGE SCALE GENOMIC DNA]</scope>
    <source>
        <strain evidence="2 5">BP-284</strain>
    </source>
</reference>
<dbReference type="RefSeq" id="WP_068100261.1">
    <property type="nucleotide sequence ID" value="NZ_FOJN01000001.1"/>
</dbReference>
<reference evidence="3 4" key="1">
    <citation type="submission" date="2016-10" db="EMBL/GenBank/DDBJ databases">
        <authorList>
            <person name="de Groot N.N."/>
        </authorList>
    </citation>
    <scope>NUCLEOTIDE SEQUENCE [LARGE SCALE GENOMIC DNA]</scope>
    <source>
        <strain evidence="3 4">DSM 44908</strain>
    </source>
</reference>